<dbReference type="HOGENOM" id="CLU_003154_0_0_1"/>
<sequence>MSSSSSSSRPPQPQRASTSTVQPPAWQAPYHKTADLGEPGQEEDSMAETYVKNGYTAKPIVQTDNFTVHEMIHDTWEKADQAVLRQLGDLMSEVATRRERAVPVIGSSTFKLPDRRTFTGPKNQAWFSDLANPEVPLSKLNKIIPHGPKGSDLLDMLESNRVPTQRAVWYVRVAGAAEIQNLSRTRTSFNPSQHSVELAVTVTSYLRKHLDSLVLPRAQTVGGTAIRSTFRSILSEPEGRDKWIHKFSYTLGLLREFYDESLVDHGTVLFWLALQVGLSNIIQLGFIAKVVQEYHEALLQHRGFLRPFIVGLMEKLIEITHIPPADRAVVEQLGRTLGSLLQQTFVAFPDAFIYPRFWKDKTNHLVLSNFLVKAPQEIVKVPYDNPQARPIYDQMRKLFESVDKRNRALLFHNLPARNSFAMRVAMEDIQLLNSIGPETDLHSITYFDNSSPTADQSSSPSTPTMASPPSSSPPPSSFETKLNILLTWSVAKSQYGDHRPYAAATLVVLWRNEAKLRAIRRKAPKPDAALQEHLFNWLNSSDIAKDHKSNATGIALLFGELMRRNLFSYGWFIRRLMARGEIAANGAKKSHLTAILATLPVPTPEFAAERRVALYGVAEAAKSKDVLDKGIRKQIKAAFPIIFGGDDSLDAPTNFSLLLSASCFEQQFAVTHWLYPAVLDRMASDGSRGMDNRTYATLVEIMRLSRCYSSILDLSLRLLQKPDVNDVQAIVDTFTRHADVWASMDALSTIGETLFATHSRLKTSQRDSRMILEALSRPEYSKHLSPETKQQIELDSIAISQGIQMSGPALMPIQPIIQEILDLKDSFSLDEASALAHRLWEQFKHNSGVGQVIWDNVIQGVRQVEDLSPDHSLRVEYVRLYSHFLQTFSQLVPLNNTLDSAVHHWFRHENGREEFSEFDANTWMTISLFILEMVLQGCLTTSTVLGNVAYVAWKKAADLEAPSEQAETFLRAANLLTERLLLQDLPSQQAGIPSDSIPPLDLIQVQRYQTQRQKIYTGPGVKSVFKAMRNLVWLELNANLSQDVRDESIRIRMALCQHHQFRTTAFRHLQDLKQLFVRSLSSEKDVRLADALRLIVHVDDGLEAHSGAAPEPSSEWRAVFAQLNAWGFSRASIELRLTLESMGSGLELASGPTKAKAEQEIKGFMSGLFFRDLHPEETDLTAQVLDGLSGPVATQFVNYGVSRLAELLENLEAQPLSENSVSHFLEVSGEVLRLLGSVAIPAPNTEWTPATFDGVIIERFMRALLKALVTADKIANLKDPALATASALAPDFYAHPKLSELVILLARMTQFVMRFDGVWTVKVRAVGEELIACFVYLAVSYGGGTATDPTIFHLLTDTASYVMDELPKDAKMPNIDLVRQVKGVHPDRLPSGMPHEFRTVIRPLLNYIPTDRYTQDLVYLLNSTDIATGRPANDVDPEAQYQLGPPVQSKAWEWTEYIEDPAADTASEGRGERLIEVKNDTSVPLEHFMARATGEALASRRSSKDESDVAPIPSRPMEDRLHRESVYERDWKDSRIGNGASFDDPESSESEVDDPSPLSRNRGVNDDSRSNSVMSPGGSTISRRTGTTEREIIDVDALDGPQEGARRGTKRKATASSSGLGRGSGAESTDLGDDDIEIIEPEPSSSTAGKTVAGRRGRGRPSGSVSRGRGKKKP</sequence>
<dbReference type="GO" id="GO:0006357">
    <property type="term" value="P:regulation of transcription by RNA polymerase II"/>
    <property type="evidence" value="ECO:0007669"/>
    <property type="project" value="InterPro"/>
</dbReference>
<dbReference type="GO" id="GO:0003712">
    <property type="term" value="F:transcription coregulator activity"/>
    <property type="evidence" value="ECO:0007669"/>
    <property type="project" value="InterPro"/>
</dbReference>
<keyword evidence="4" id="KW-0805">Transcription regulation</keyword>
<evidence type="ECO:0000256" key="2">
    <source>
        <dbReference type="ARBA" id="ARBA00010289"/>
    </source>
</evidence>
<feature type="region of interest" description="Disordered" evidence="8">
    <location>
        <begin position="1494"/>
        <end position="1674"/>
    </location>
</feature>
<comment type="similarity">
    <text evidence="2">Belongs to the Mediator complex subunit 12 family.</text>
</comment>
<dbReference type="Proteomes" id="UP000054248">
    <property type="component" value="Unassembled WGS sequence"/>
</dbReference>
<evidence type="ECO:0000313" key="10">
    <source>
        <dbReference type="EMBL" id="KIO19036.1"/>
    </source>
</evidence>
<evidence type="ECO:0000256" key="6">
    <source>
        <dbReference type="ARBA" id="ARBA00023242"/>
    </source>
</evidence>
<dbReference type="PANTHER" id="PTHR46567:SF1">
    <property type="entry name" value="MEDIATOR OF RNA POLYMERASE II TRANSCRIPTION SUBUNIT 12"/>
    <property type="match status" value="1"/>
</dbReference>
<keyword evidence="11" id="KW-1185">Reference proteome</keyword>
<gene>
    <name evidence="10" type="ORF">M407DRAFT_31320</name>
</gene>
<evidence type="ECO:0000256" key="3">
    <source>
        <dbReference type="ARBA" id="ARBA00019622"/>
    </source>
</evidence>
<dbReference type="Pfam" id="PF09497">
    <property type="entry name" value="Med12"/>
    <property type="match status" value="1"/>
</dbReference>
<accession>A0A0C3Q5U1</accession>
<evidence type="ECO:0000256" key="1">
    <source>
        <dbReference type="ARBA" id="ARBA00004123"/>
    </source>
</evidence>
<evidence type="ECO:0000256" key="7">
    <source>
        <dbReference type="ARBA" id="ARBA00032010"/>
    </source>
</evidence>
<evidence type="ECO:0000256" key="8">
    <source>
        <dbReference type="SAM" id="MobiDB-lite"/>
    </source>
</evidence>
<dbReference type="OrthoDB" id="20828at2759"/>
<feature type="domain" description="Mediator complex subunit Med12" evidence="9">
    <location>
        <begin position="109"/>
        <end position="172"/>
    </location>
</feature>
<evidence type="ECO:0000313" key="11">
    <source>
        <dbReference type="Proteomes" id="UP000054248"/>
    </source>
</evidence>
<name>A0A0C3Q5U1_9AGAM</name>
<keyword evidence="5" id="KW-0804">Transcription</keyword>
<dbReference type="EMBL" id="KN823245">
    <property type="protein sequence ID" value="KIO19036.1"/>
    <property type="molecule type" value="Genomic_DNA"/>
</dbReference>
<feature type="region of interest" description="Disordered" evidence="8">
    <location>
        <begin position="446"/>
        <end position="477"/>
    </location>
</feature>
<feature type="compositionally biased region" description="Basic and acidic residues" evidence="8">
    <location>
        <begin position="1516"/>
        <end position="1535"/>
    </location>
</feature>
<comment type="subcellular location">
    <subcellularLocation>
        <location evidence="1">Nucleus</location>
    </subcellularLocation>
</comment>
<dbReference type="STRING" id="1051891.A0A0C3Q5U1"/>
<evidence type="ECO:0000256" key="5">
    <source>
        <dbReference type="ARBA" id="ARBA00023163"/>
    </source>
</evidence>
<reference evidence="10 11" key="1">
    <citation type="submission" date="2014-04" db="EMBL/GenBank/DDBJ databases">
        <authorList>
            <consortium name="DOE Joint Genome Institute"/>
            <person name="Kuo A."/>
            <person name="Girlanda M."/>
            <person name="Perotto S."/>
            <person name="Kohler A."/>
            <person name="Nagy L.G."/>
            <person name="Floudas D."/>
            <person name="Copeland A."/>
            <person name="Barry K.W."/>
            <person name="Cichocki N."/>
            <person name="Veneault-Fourrey C."/>
            <person name="LaButti K."/>
            <person name="Lindquist E.A."/>
            <person name="Lipzen A."/>
            <person name="Lundell T."/>
            <person name="Morin E."/>
            <person name="Murat C."/>
            <person name="Sun H."/>
            <person name="Tunlid A."/>
            <person name="Henrissat B."/>
            <person name="Grigoriev I.V."/>
            <person name="Hibbett D.S."/>
            <person name="Martin F."/>
            <person name="Nordberg H.P."/>
            <person name="Cantor M.N."/>
            <person name="Hua S.X."/>
        </authorList>
    </citation>
    <scope>NUCLEOTIDE SEQUENCE [LARGE SCALE GENOMIC DNA]</scope>
    <source>
        <strain evidence="10 11">MUT 4182</strain>
    </source>
</reference>
<dbReference type="PANTHER" id="PTHR46567">
    <property type="entry name" value="MEDIATOR OF RNA POLYMERASE II TRANSCRIPTION SUBUNIT 12"/>
    <property type="match status" value="1"/>
</dbReference>
<dbReference type="GO" id="GO:0016592">
    <property type="term" value="C:mediator complex"/>
    <property type="evidence" value="ECO:0007669"/>
    <property type="project" value="InterPro"/>
</dbReference>
<organism evidence="10 11">
    <name type="scientific">Tulasnella calospora MUT 4182</name>
    <dbReference type="NCBI Taxonomy" id="1051891"/>
    <lineage>
        <taxon>Eukaryota</taxon>
        <taxon>Fungi</taxon>
        <taxon>Dikarya</taxon>
        <taxon>Basidiomycota</taxon>
        <taxon>Agaricomycotina</taxon>
        <taxon>Agaricomycetes</taxon>
        <taxon>Cantharellales</taxon>
        <taxon>Tulasnellaceae</taxon>
        <taxon>Tulasnella</taxon>
    </lineage>
</organism>
<evidence type="ECO:0000259" key="9">
    <source>
        <dbReference type="SMART" id="SM01281"/>
    </source>
</evidence>
<feature type="compositionally biased region" description="Acidic residues" evidence="8">
    <location>
        <begin position="1543"/>
        <end position="1554"/>
    </location>
</feature>
<proteinExistence type="inferred from homology"/>
<feature type="region of interest" description="Disordered" evidence="8">
    <location>
        <begin position="1"/>
        <end position="45"/>
    </location>
</feature>
<feature type="compositionally biased region" description="Acidic residues" evidence="8">
    <location>
        <begin position="1630"/>
        <end position="1640"/>
    </location>
</feature>
<evidence type="ECO:0000256" key="4">
    <source>
        <dbReference type="ARBA" id="ARBA00023015"/>
    </source>
</evidence>
<reference evidence="11" key="2">
    <citation type="submission" date="2015-01" db="EMBL/GenBank/DDBJ databases">
        <title>Evolutionary Origins and Diversification of the Mycorrhizal Mutualists.</title>
        <authorList>
            <consortium name="DOE Joint Genome Institute"/>
            <consortium name="Mycorrhizal Genomics Consortium"/>
            <person name="Kohler A."/>
            <person name="Kuo A."/>
            <person name="Nagy L.G."/>
            <person name="Floudas D."/>
            <person name="Copeland A."/>
            <person name="Barry K.W."/>
            <person name="Cichocki N."/>
            <person name="Veneault-Fourrey C."/>
            <person name="LaButti K."/>
            <person name="Lindquist E.A."/>
            <person name="Lipzen A."/>
            <person name="Lundell T."/>
            <person name="Morin E."/>
            <person name="Murat C."/>
            <person name="Riley R."/>
            <person name="Ohm R."/>
            <person name="Sun H."/>
            <person name="Tunlid A."/>
            <person name="Henrissat B."/>
            <person name="Grigoriev I.V."/>
            <person name="Hibbett D.S."/>
            <person name="Martin F."/>
        </authorList>
    </citation>
    <scope>NUCLEOTIDE SEQUENCE [LARGE SCALE GENOMIC DNA]</scope>
    <source>
        <strain evidence="11">MUT 4182</strain>
    </source>
</reference>
<feature type="compositionally biased region" description="Low complexity" evidence="8">
    <location>
        <begin position="450"/>
        <end position="469"/>
    </location>
</feature>
<dbReference type="SMART" id="SM01281">
    <property type="entry name" value="Med12"/>
    <property type="match status" value="1"/>
</dbReference>
<protein>
    <recommendedName>
        <fullName evidence="3">Mediator of RNA polymerase II transcription subunit 12</fullName>
    </recommendedName>
    <alternativeName>
        <fullName evidence="7">Mediator complex subunit 12</fullName>
    </alternativeName>
</protein>
<keyword evidence="6" id="KW-0539">Nucleus</keyword>
<dbReference type="InterPro" id="IPR019035">
    <property type="entry name" value="Mediator_Med12"/>
</dbReference>